<dbReference type="GO" id="GO:0030313">
    <property type="term" value="C:cell envelope"/>
    <property type="evidence" value="ECO:0007669"/>
    <property type="project" value="UniProtKB-SubCell"/>
</dbReference>
<keyword evidence="3" id="KW-1133">Transmembrane helix</keyword>
<protein>
    <submittedName>
        <fullName evidence="5">Biotin-lipoyl like</fullName>
    </submittedName>
</protein>
<dbReference type="InterPro" id="IPR029016">
    <property type="entry name" value="GAF-like_dom_sf"/>
</dbReference>
<gene>
    <name evidence="4" type="ORF">BECKH772A_GA0070896_100154</name>
    <name evidence="5" type="ORF">BECKH772B_GA0070898_100134</name>
    <name evidence="6" type="ORF">BECKH772C_GA0070978_100124</name>
</gene>
<dbReference type="EMBL" id="CAADFG010000015">
    <property type="protein sequence ID" value="VFJ89453.1"/>
    <property type="molecule type" value="Genomic_DNA"/>
</dbReference>
<evidence type="ECO:0000313" key="6">
    <source>
        <dbReference type="EMBL" id="VFJ97304.1"/>
    </source>
</evidence>
<keyword evidence="3" id="KW-0812">Transmembrane</keyword>
<evidence type="ECO:0000313" key="4">
    <source>
        <dbReference type="EMBL" id="VFJ89453.1"/>
    </source>
</evidence>
<evidence type="ECO:0000256" key="3">
    <source>
        <dbReference type="SAM" id="Phobius"/>
    </source>
</evidence>
<proteinExistence type="predicted"/>
<dbReference type="SUPFAM" id="SSF111369">
    <property type="entry name" value="HlyD-like secretion proteins"/>
    <property type="match status" value="1"/>
</dbReference>
<name>A0A450UEK6_9GAMM</name>
<dbReference type="EMBL" id="CAADFI010000013">
    <property type="protein sequence ID" value="VFJ90981.1"/>
    <property type="molecule type" value="Genomic_DNA"/>
</dbReference>
<dbReference type="InterPro" id="IPR050465">
    <property type="entry name" value="UPF0194_transport"/>
</dbReference>
<organism evidence="5">
    <name type="scientific">Candidatus Kentrum eta</name>
    <dbReference type="NCBI Taxonomy" id="2126337"/>
    <lineage>
        <taxon>Bacteria</taxon>
        <taxon>Pseudomonadati</taxon>
        <taxon>Pseudomonadota</taxon>
        <taxon>Gammaproteobacteria</taxon>
        <taxon>Candidatus Kentrum</taxon>
    </lineage>
</organism>
<comment type="subcellular location">
    <subcellularLocation>
        <location evidence="1">Cell envelope</location>
    </subcellularLocation>
</comment>
<evidence type="ECO:0000256" key="2">
    <source>
        <dbReference type="ARBA" id="ARBA00023054"/>
    </source>
</evidence>
<reference evidence="5" key="1">
    <citation type="submission" date="2019-02" db="EMBL/GenBank/DDBJ databases">
        <authorList>
            <person name="Gruber-Vodicka R. H."/>
            <person name="Seah K. B. B."/>
        </authorList>
    </citation>
    <scope>NUCLEOTIDE SEQUENCE</scope>
    <source>
        <strain evidence="6">BECK_SA2B12</strain>
        <strain evidence="4">BECK_SA2B15</strain>
        <strain evidence="5">BECK_SA2B20</strain>
    </source>
</reference>
<dbReference type="Gene3D" id="1.10.287.470">
    <property type="entry name" value="Helix hairpin bin"/>
    <property type="match status" value="1"/>
</dbReference>
<dbReference type="Gene3D" id="2.40.50.100">
    <property type="match status" value="1"/>
</dbReference>
<dbReference type="PANTHER" id="PTHR32347:SF23">
    <property type="entry name" value="BLL5650 PROTEIN"/>
    <property type="match status" value="1"/>
</dbReference>
<dbReference type="SUPFAM" id="SSF55781">
    <property type="entry name" value="GAF domain-like"/>
    <property type="match status" value="1"/>
</dbReference>
<evidence type="ECO:0000313" key="5">
    <source>
        <dbReference type="EMBL" id="VFJ90981.1"/>
    </source>
</evidence>
<sequence>MDPEKQALQTLSVLLQLGREAAASPDLRALSFLIVNDTHRLIPYDRALLWRIDAQGKPHFQAASGTSRIERNSPYIVWLKRIARLIIKEQSVASEPPGPQPVEQQKLPASLGRDWQHWLEGSHPLYLPLVVRDNVPIAGCWLERGQEWTDPEKALLQQLMGQYAQAFYTLQLEAEGARWAIGSLWQRLRERRVRYVLLFVLGCLLFLPVRISVLAKAEIAPIDPIIVTAPMDGVVHRFFITPNQWVSQGDLLFTLDDTQIRNQVAITQKAVRVVEADLRRSHRSGFQKREDLAKTRVLEERLAGQQSKLAYHRELLDRSRIHAELGGLAIFNDANDWLGKPVQTGEKVLGIADPEKVEVKLLLSVEDAIHLPEEAEVLVFPDIDPLHPLAAVLHRQAYEGRAQPDGSVVFTLHARLRDIDRPPRIGLQGTAKIYGERVTLYYYLFRRPLTIVRQTLGI</sequence>
<dbReference type="Gene3D" id="3.30.450.40">
    <property type="match status" value="1"/>
</dbReference>
<dbReference type="AlphaFoldDB" id="A0A450UEK6"/>
<evidence type="ECO:0000256" key="1">
    <source>
        <dbReference type="ARBA" id="ARBA00004196"/>
    </source>
</evidence>
<feature type="transmembrane region" description="Helical" evidence="3">
    <location>
        <begin position="195"/>
        <end position="215"/>
    </location>
</feature>
<keyword evidence="2" id="KW-0175">Coiled coil</keyword>
<keyword evidence="3" id="KW-0472">Membrane</keyword>
<dbReference type="PANTHER" id="PTHR32347">
    <property type="entry name" value="EFFLUX SYSTEM COMPONENT YKNX-RELATED"/>
    <property type="match status" value="1"/>
</dbReference>
<accession>A0A450UEK6</accession>
<dbReference type="EMBL" id="CAADFJ010000012">
    <property type="protein sequence ID" value="VFJ97304.1"/>
    <property type="molecule type" value="Genomic_DNA"/>
</dbReference>